<dbReference type="Pfam" id="PF12359">
    <property type="entry name" value="DUF3645"/>
    <property type="match status" value="1"/>
</dbReference>
<feature type="region of interest" description="Disordered" evidence="8">
    <location>
        <begin position="2549"/>
        <end position="2568"/>
    </location>
</feature>
<evidence type="ECO:0000256" key="4">
    <source>
        <dbReference type="ARBA" id="ARBA00022786"/>
    </source>
</evidence>
<dbReference type="STRING" id="933852.A0A0C2WSM5"/>
<keyword evidence="4" id="KW-0833">Ubl conjugation pathway</keyword>
<dbReference type="PANTHER" id="PTHR13367">
    <property type="entry name" value="UBIQUITIN THIOESTERASE"/>
    <property type="match status" value="1"/>
</dbReference>
<evidence type="ECO:0000256" key="6">
    <source>
        <dbReference type="ARBA" id="ARBA00022807"/>
    </source>
</evidence>
<dbReference type="InterPro" id="IPR051346">
    <property type="entry name" value="OTU_Deubiquitinase"/>
</dbReference>
<evidence type="ECO:0000259" key="9">
    <source>
        <dbReference type="Pfam" id="PF12340"/>
    </source>
</evidence>
<dbReference type="EC" id="3.4.19.12" evidence="2"/>
<comment type="catalytic activity">
    <reaction evidence="1">
        <text>Thiol-dependent hydrolysis of ester, thioester, amide, peptide and isopeptide bonds formed by the C-terminal Gly of ubiquitin (a 76-residue protein attached to proteins as an intracellular targeting signal).</text>
        <dbReference type="EC" id="3.4.19.12"/>
    </reaction>
</comment>
<name>A0A0C2WSM5_SERVB</name>
<evidence type="ECO:0000256" key="3">
    <source>
        <dbReference type="ARBA" id="ARBA00022670"/>
    </source>
</evidence>
<evidence type="ECO:0000313" key="11">
    <source>
        <dbReference type="EMBL" id="KIM20547.1"/>
    </source>
</evidence>
<evidence type="ECO:0000256" key="5">
    <source>
        <dbReference type="ARBA" id="ARBA00022801"/>
    </source>
</evidence>
<feature type="region of interest" description="Disordered" evidence="8">
    <location>
        <begin position="1408"/>
        <end position="1428"/>
    </location>
</feature>
<feature type="coiled-coil region" evidence="7">
    <location>
        <begin position="288"/>
        <end position="315"/>
    </location>
</feature>
<protein>
    <recommendedName>
        <fullName evidence="2">ubiquitinyl hydrolase 1</fullName>
        <ecNumber evidence="2">3.4.19.12</ecNumber>
    </recommendedName>
</protein>
<dbReference type="EMBL" id="KN824424">
    <property type="protein sequence ID" value="KIM20547.1"/>
    <property type="molecule type" value="Genomic_DNA"/>
</dbReference>
<dbReference type="HOGENOM" id="CLU_000211_1_0_1"/>
<feature type="domain" description="DUF3645" evidence="10">
    <location>
        <begin position="2076"/>
        <end position="2108"/>
    </location>
</feature>
<feature type="compositionally biased region" description="Basic and acidic residues" evidence="8">
    <location>
        <begin position="2549"/>
        <end position="2558"/>
    </location>
</feature>
<keyword evidence="5" id="KW-0378">Hydrolase</keyword>
<dbReference type="GO" id="GO:0004843">
    <property type="term" value="F:cysteine-type deubiquitinase activity"/>
    <property type="evidence" value="ECO:0007669"/>
    <property type="project" value="UniProtKB-EC"/>
</dbReference>
<keyword evidence="6" id="KW-0788">Thiol protease</keyword>
<dbReference type="Proteomes" id="UP000054097">
    <property type="component" value="Unassembled WGS sequence"/>
</dbReference>
<feature type="compositionally biased region" description="Polar residues" evidence="8">
    <location>
        <begin position="1413"/>
        <end position="1425"/>
    </location>
</feature>
<keyword evidence="7" id="KW-0175">Coiled coil</keyword>
<reference evidence="12" key="2">
    <citation type="submission" date="2015-01" db="EMBL/GenBank/DDBJ databases">
        <title>Evolutionary Origins and Diversification of the Mycorrhizal Mutualists.</title>
        <authorList>
            <consortium name="DOE Joint Genome Institute"/>
            <consortium name="Mycorrhizal Genomics Consortium"/>
            <person name="Kohler A."/>
            <person name="Kuo A."/>
            <person name="Nagy L.G."/>
            <person name="Floudas D."/>
            <person name="Copeland A."/>
            <person name="Barry K.W."/>
            <person name="Cichocki N."/>
            <person name="Veneault-Fourrey C."/>
            <person name="LaButti K."/>
            <person name="Lindquist E.A."/>
            <person name="Lipzen A."/>
            <person name="Lundell T."/>
            <person name="Morin E."/>
            <person name="Murat C."/>
            <person name="Riley R."/>
            <person name="Ohm R."/>
            <person name="Sun H."/>
            <person name="Tunlid A."/>
            <person name="Henrissat B."/>
            <person name="Grigoriev I.V."/>
            <person name="Hibbett D.S."/>
            <person name="Martin F."/>
        </authorList>
    </citation>
    <scope>NUCLEOTIDE SEQUENCE [LARGE SCALE GENOMIC DNA]</scope>
    <source>
        <strain evidence="12">MAFF 305830</strain>
    </source>
</reference>
<dbReference type="GO" id="GO:0006508">
    <property type="term" value="P:proteolysis"/>
    <property type="evidence" value="ECO:0007669"/>
    <property type="project" value="UniProtKB-KW"/>
</dbReference>
<dbReference type="OrthoDB" id="3182339at2759"/>
<dbReference type="InterPro" id="IPR022105">
    <property type="entry name" value="DUF3645"/>
</dbReference>
<evidence type="ECO:0000256" key="1">
    <source>
        <dbReference type="ARBA" id="ARBA00000707"/>
    </source>
</evidence>
<keyword evidence="12" id="KW-1185">Reference proteome</keyword>
<reference evidence="11 12" key="1">
    <citation type="submission" date="2014-04" db="EMBL/GenBank/DDBJ databases">
        <authorList>
            <consortium name="DOE Joint Genome Institute"/>
            <person name="Kuo A."/>
            <person name="Zuccaro A."/>
            <person name="Kohler A."/>
            <person name="Nagy L.G."/>
            <person name="Floudas D."/>
            <person name="Copeland A."/>
            <person name="Barry K.W."/>
            <person name="Cichocki N."/>
            <person name="Veneault-Fourrey C."/>
            <person name="LaButti K."/>
            <person name="Lindquist E.A."/>
            <person name="Lipzen A."/>
            <person name="Lundell T."/>
            <person name="Morin E."/>
            <person name="Murat C."/>
            <person name="Sun H."/>
            <person name="Tunlid A."/>
            <person name="Henrissat B."/>
            <person name="Grigoriev I.V."/>
            <person name="Hibbett D.S."/>
            <person name="Martin F."/>
            <person name="Nordberg H.P."/>
            <person name="Cantor M.N."/>
            <person name="Hua S.X."/>
        </authorList>
    </citation>
    <scope>NUCLEOTIDE SEQUENCE [LARGE SCALE GENOMIC DNA]</scope>
    <source>
        <strain evidence="11 12">MAFF 305830</strain>
    </source>
</reference>
<accession>A0A0C2WSM5</accession>
<proteinExistence type="predicted"/>
<evidence type="ECO:0000256" key="8">
    <source>
        <dbReference type="SAM" id="MobiDB-lite"/>
    </source>
</evidence>
<dbReference type="InterPro" id="IPR022099">
    <property type="entry name" value="DUF3638"/>
</dbReference>
<evidence type="ECO:0000313" key="12">
    <source>
        <dbReference type="Proteomes" id="UP000054097"/>
    </source>
</evidence>
<dbReference type="PANTHER" id="PTHR13367:SF34">
    <property type="match status" value="1"/>
</dbReference>
<evidence type="ECO:0000256" key="7">
    <source>
        <dbReference type="SAM" id="Coils"/>
    </source>
</evidence>
<feature type="domain" description="DUF3638" evidence="9">
    <location>
        <begin position="1735"/>
        <end position="1950"/>
    </location>
</feature>
<gene>
    <name evidence="11" type="ORF">M408DRAFT_130685</name>
</gene>
<keyword evidence="3" id="KW-0645">Protease</keyword>
<dbReference type="Pfam" id="PF12340">
    <property type="entry name" value="DUF3638"/>
    <property type="match status" value="1"/>
</dbReference>
<sequence>MNRKLARRMWKLKEFVDSGNSATLGCTKDIITRVANTIDQRWAEIRKEYTKTPEWVAPTQDAIQQGLTFTLGNNQTYLQAVVQRTEKLARATNYYDDVATSRSLVSACSTRLVSDSVKLPTSINTTEVELGMMDFEAWVEKQLPLWSASPSRSTKDCAPLASIMKAYAGHGMSEYAKAPERMSVLWLTLMELWVTFDKLVVNWDNLMARFSPEIPETFLDPLLLPSSSQLKRLDAVQSYLRQRHNSASNGSIFGDISSRNSFQNLYFKQSPNLKDEKRRILDWGEEEKEMTLEAMHEHNEKYENLMSEYNRLSCEYHTSRNRWGHDEQRHSDACRKCSLYSQASSLETPRFEEPLPTSPYRANPIVFELNCPPVFGLWREITHRLLTRAFDYTEDQQGAVHLLSQYSPLDQFFKSTGREITIASSAVSIATCYSGNPKHYRASVEDVIFPHAGNYHLCFNGGWLKARGKSRLRQLCTLQLDDPYRELKIFIENTTHTSNHVIASQSKCPASLGLGEYLAFGHLRAGNDIQVRNVMRALLSDSLSFNEPAVHSLILQTIWQAGPNRHGQWYRDAHQDFADKQVAHDMLVSLRRGLDKIGDSGREVLHIATLIALAARLLSLSIETETRATCFSFLEDARKKVMKWMTVAEGELESSTDDDSSRIQHKIALIAVTLRLTFDVDSEVLNTLCESPANLEVLLVSQLQIAADGTQHASLPNGIQLLFRRGRRLAHRLEPYISSALKANDGALHDAIKRVWNGYQRGSQWTPLQGNGTRWWKCVTNRTQHFVPLNVFVNILTGDMLVNGRTVDRLPSTYINRETYESLFGRKITMRSRPSTMRGMEYEATFKGMQIHFATINNSLIIRLFRDGRIEEFIPPTQLRGDMSSIFLQDKFHWYVEEGSNRAIQFRPRESQWNFEGPGIWTMDLQSLPNTSLRGRLHLKSSVGTQMALDPHSSAFKSLHDAIKGMEVNRLDVSVISTPSGATQRSLVSVSLLNRGLEFILNEKNRIESRSFPGYALDTNLDIGCLYGLVDRLVLCDLWPSQRVRKVLIPRGDIQVVSTNQRYPMIRVQTAKKAGFHAYDVDELVGRLIGNGTMESDLFLIQLHAFTASHCPDPLTNRTGTEEALDLLTSSSLLSHHTASKEWRQQLEKIAALTPHREYYPKGMKVMERIRWNEALLTTSQHPEFENMVSSIISYWSDIDLRNSGAEHYKPLQLAPGMLELNRRAALRDLRTTHAYSALQKHNRSDHRHAWRDVVQCTDSQQREIQAYKTAFCARYLAAGLPVYQDLEKEAQNWNSVQPNQSWTWSHLPQWFNGSTSNIWCTLYKLCCHAPRGQGPLRFELSMALSMMGYKGSIPVQILGTLVAIARDSRFSFFQFEHDLLGALQLTYGSEFKESGLRNLVKSKEVGFDRSPESSIPTENAPGNSHNERLRWKRDQYDRNVISEVDQIVSDLRQLWNSIVSGHPATPVRETTRTQGIVTLVNEKIQPLMTIWGRNRRFFNHLAAVNRQVRQTPSVAQSFVPYRPQRAPFSQPQIITDLSFLDLLKHRNAVKDTTDVPTAKTPLSIEESSVSTHEDRVLRITTLVEYLDQLLRGKLEKRYKDDFLRSVEAFTQAPPQAKVQVPPMIVLDTHRQSQQDWYYALRDQIMAVFRPSSNAETLLEATGLWPRVTSLTLLSRLSLEHRNATPDNWITVISLYANQIIAVQQSRRLCLYGAKNMAVEYNREVLHSRQRQLSGDPDWLLVEIDADVSIRSDQVDVANSMMYPENGENTVMQLNMGEGKSSVIVPIVSATLADRKKLVRVVVLKPQSKLQLNLLRRRLAKLVNRRVICLSFNRDLKVGPNTAEKISRILSACRDNGGIWLCQPEHLLSFKLLGLDLAMRGATGSGITFDLIKCQLWMQQNTRDILDESDEILNTRHQLIYTVGDQTTLDAAPARWEIVQDMLSLMHSELASQPSPHFLVEPAEGAPGHFPTIRLMSEQGNEFFNQLARKIVFKNAIPSIRTARFPLQLKNAAVSFITQRDLPANDPEIESLKAHCEGANEDLIWQSLLLIRGLIAFAILPLALRNKRWRVDYGHDLRRSQLAVPYRAKDSPSLRSDFAHPDVLVLLTCMTYYYSGLNDEMIVRAVKELLKSDNPELIYDQWLSSCIKEIPSSLHKLADINVDDDKMIARSLRPYIHRNKRAIDFFLNQCVFPKEAKAFPFKMSASGWDLAMLKPNPTTGFSGTNDSRFLLPTSIVQADSPAQKHTNATVIAHILQEENDTVISHDNNLTSEQLLDVMLSLNPRPTVLLDVGAQILDNSNMELVRVWLSKYGENDPIKAAVYFDDNDNMCILERDGSSQLFTDSPFSNRLEECVVYLDDSHTRGTDLKLPACRAAVTLGPRLYKDKLVQGCMRMRKLGSEQSLVFLAPDEVVKGIKKVVGDDVQPLKSAHVLIWTMKETCQQLQINVSNWATQGYEFAERQSGWNEVSREPKNREELKYLFCQEDGRTLAQMYGVSEQSLARDGAHQKLPSPDQLQIEEEIQQHCKLFNAFSLEDARADEEQEVELVHEQEVEREVERPPPAGPAEHSVHPHVKHFVDTGHLVLASPAFRTVKQSLEQTSLVFPSGGASAFSELLVTSDFYRTVQQTNPDSNVDDFLRPLEWVVTTETPNGSVLVGFSPYEVNELLEQFRTSTKVKLHLFAPRNSLAMQTLENLQLFTLPTTQPTTPLPSHLSQQLNLYSGALYLSNFKSYNSLCTALRLHFGEVAAGIAERGVINSNGFVKDATTRMELGLVGDGFDEDPVQFFRKLLHLRRNRRSFLPSHMGQILFSGGLSETDFA</sequence>
<evidence type="ECO:0000259" key="10">
    <source>
        <dbReference type="Pfam" id="PF12359"/>
    </source>
</evidence>
<organism evidence="11 12">
    <name type="scientific">Serendipita vermifera MAFF 305830</name>
    <dbReference type="NCBI Taxonomy" id="933852"/>
    <lineage>
        <taxon>Eukaryota</taxon>
        <taxon>Fungi</taxon>
        <taxon>Dikarya</taxon>
        <taxon>Basidiomycota</taxon>
        <taxon>Agaricomycotina</taxon>
        <taxon>Agaricomycetes</taxon>
        <taxon>Sebacinales</taxon>
        <taxon>Serendipitaceae</taxon>
        <taxon>Serendipita</taxon>
    </lineage>
</organism>
<evidence type="ECO:0000256" key="2">
    <source>
        <dbReference type="ARBA" id="ARBA00012759"/>
    </source>
</evidence>